<dbReference type="AlphaFoldDB" id="A0A977KWQ2"/>
<dbReference type="Pfam" id="PF00072">
    <property type="entry name" value="Response_reg"/>
    <property type="match status" value="1"/>
</dbReference>
<evidence type="ECO:0000256" key="1">
    <source>
        <dbReference type="ARBA" id="ARBA00022553"/>
    </source>
</evidence>
<dbReference type="PIRSF" id="PIRSF005897">
    <property type="entry name" value="RR_PatA"/>
    <property type="match status" value="1"/>
</dbReference>
<dbReference type="GO" id="GO:0000160">
    <property type="term" value="P:phosphorelay signal transduction system"/>
    <property type="evidence" value="ECO:0007669"/>
    <property type="project" value="InterPro"/>
</dbReference>
<feature type="domain" description="Response regulatory" evidence="3">
    <location>
        <begin position="270"/>
        <end position="386"/>
    </location>
</feature>
<dbReference type="SUPFAM" id="SSF52172">
    <property type="entry name" value="CheY-like"/>
    <property type="match status" value="1"/>
</dbReference>
<organism evidence="4">
    <name type="scientific">Woronichinia naegeliana WA131</name>
    <dbReference type="NCBI Taxonomy" id="2824559"/>
    <lineage>
        <taxon>Bacteria</taxon>
        <taxon>Bacillati</taxon>
        <taxon>Cyanobacteriota</taxon>
        <taxon>Cyanophyceae</taxon>
        <taxon>Synechococcales</taxon>
        <taxon>Coelosphaeriaceae</taxon>
        <taxon>Woronichinia</taxon>
    </lineage>
</organism>
<accession>A0A977KWQ2</accession>
<dbReference type="EMBL" id="CP073041">
    <property type="protein sequence ID" value="UXE61319.1"/>
    <property type="molecule type" value="Genomic_DNA"/>
</dbReference>
<evidence type="ECO:0000256" key="2">
    <source>
        <dbReference type="PROSITE-ProRule" id="PRU00169"/>
    </source>
</evidence>
<dbReference type="InterPro" id="IPR050595">
    <property type="entry name" value="Bact_response_regulator"/>
</dbReference>
<dbReference type="InterPro" id="IPR024186">
    <property type="entry name" value="Sig_transdc_resp-reg_PatA"/>
</dbReference>
<evidence type="ECO:0000259" key="3">
    <source>
        <dbReference type="PROSITE" id="PS50110"/>
    </source>
</evidence>
<dbReference type="InterPro" id="IPR011006">
    <property type="entry name" value="CheY-like_superfamily"/>
</dbReference>
<dbReference type="Proteomes" id="UP001065613">
    <property type="component" value="Chromosome"/>
</dbReference>
<dbReference type="PROSITE" id="PS50110">
    <property type="entry name" value="RESPONSE_REGULATORY"/>
    <property type="match status" value="1"/>
</dbReference>
<name>A0A977KWQ2_9CYAN</name>
<dbReference type="SMART" id="SM00448">
    <property type="entry name" value="REC"/>
    <property type="match status" value="1"/>
</dbReference>
<evidence type="ECO:0000313" key="4">
    <source>
        <dbReference type="EMBL" id="UXE61319.1"/>
    </source>
</evidence>
<feature type="modified residue" description="4-aspartylphosphate" evidence="2">
    <location>
        <position position="319"/>
    </location>
</feature>
<sequence length="391" mass="44736">MQGNLGEIDIRSILQLIELGQRTGELFVEAYQSPSQTLVPGENACWFVFFVNGQIVYAVDKSYGQLKRLRDYLRRFNLADQIQLVSSDHGVISTTNDPEYGYLWLLLEKNILTPVQARNIIQGMVQEVLFDLLSLRQGTFIFEMGTALDPPLTAFEISPFILQMTKQVQEWKQFHPFVQSPDQMIAIADQPKLASVLSEKLYQRLITWAKNKSSLRQLSRYLHRDLPMVARSLAPYIERGLLSMIDPPRPVSQPKPISPWDTYPSITLPQVVCIDDERTVGKQTELILSRQGYVVSYFNDPLEALQQLFQLKPDLILCDISMPKLDGYEICAMLRHSIVFRQTPIIMLTGKDAFMDRVRAHLVGATDYLTKPFSEGELLLLLESYLPVQHL</sequence>
<gene>
    <name evidence="4" type="ORF">KA717_39185</name>
</gene>
<dbReference type="PANTHER" id="PTHR44591:SF3">
    <property type="entry name" value="RESPONSE REGULATORY DOMAIN-CONTAINING PROTEIN"/>
    <property type="match status" value="1"/>
</dbReference>
<dbReference type="Gene3D" id="3.40.50.2300">
    <property type="match status" value="1"/>
</dbReference>
<reference evidence="4" key="1">
    <citation type="submission" date="2021-04" db="EMBL/GenBank/DDBJ databases">
        <title>Genome sequence of Woronichinia naegeliana from Washington state freshwater lake bloom.</title>
        <authorList>
            <person name="Dreher T.W."/>
        </authorList>
    </citation>
    <scope>NUCLEOTIDE SEQUENCE</scope>
    <source>
        <strain evidence="4">WA131</strain>
    </source>
</reference>
<proteinExistence type="predicted"/>
<dbReference type="KEGG" id="wna:KA717_39185"/>
<dbReference type="InterPro" id="IPR001789">
    <property type="entry name" value="Sig_transdc_resp-reg_receiver"/>
</dbReference>
<keyword evidence="1 2" id="KW-0597">Phosphoprotein</keyword>
<dbReference type="InterPro" id="IPR025497">
    <property type="entry name" value="PatA-like_N"/>
</dbReference>
<protein>
    <submittedName>
        <fullName evidence="4">Response regulator</fullName>
    </submittedName>
</protein>
<dbReference type="Pfam" id="PF14332">
    <property type="entry name" value="DUF4388"/>
    <property type="match status" value="1"/>
</dbReference>
<dbReference type="PANTHER" id="PTHR44591">
    <property type="entry name" value="STRESS RESPONSE REGULATOR PROTEIN 1"/>
    <property type="match status" value="1"/>
</dbReference>